<feature type="compositionally biased region" description="Acidic residues" evidence="1">
    <location>
        <begin position="8"/>
        <end position="18"/>
    </location>
</feature>
<dbReference type="Proteomes" id="UP001642464">
    <property type="component" value="Unassembled WGS sequence"/>
</dbReference>
<feature type="region of interest" description="Disordered" evidence="1">
    <location>
        <begin position="1"/>
        <end position="20"/>
    </location>
</feature>
<dbReference type="EMBL" id="CAXAMM010043452">
    <property type="protein sequence ID" value="CAK9110113.1"/>
    <property type="molecule type" value="Genomic_DNA"/>
</dbReference>
<reference evidence="2 4" key="1">
    <citation type="submission" date="2024-02" db="EMBL/GenBank/DDBJ databases">
        <authorList>
            <person name="Chen Y."/>
            <person name="Shah S."/>
            <person name="Dougan E. K."/>
            <person name="Thang M."/>
            <person name="Chan C."/>
        </authorList>
    </citation>
    <scope>NUCLEOTIDE SEQUENCE [LARGE SCALE GENOMIC DNA]</scope>
</reference>
<keyword evidence="4" id="KW-1185">Reference proteome</keyword>
<evidence type="ECO:0000256" key="1">
    <source>
        <dbReference type="SAM" id="MobiDB-lite"/>
    </source>
</evidence>
<name>A0ABP0SCJ3_9DINO</name>
<dbReference type="EMBL" id="CAXAMM010043449">
    <property type="protein sequence ID" value="CAK9110084.1"/>
    <property type="molecule type" value="Genomic_DNA"/>
</dbReference>
<evidence type="ECO:0000313" key="4">
    <source>
        <dbReference type="Proteomes" id="UP001642464"/>
    </source>
</evidence>
<protein>
    <submittedName>
        <fullName evidence="2">Uncharacterized protein</fullName>
    </submittedName>
</protein>
<sequence>MAPVRENDEGEVAPDEEGPTMSMEFLQYNTVILHEMANCWGLKPKIGKGRIQKEVEVFYGYVGLSPTKNQSYRDAWTLKRLWGYACRREKDACKRRQTPRDL</sequence>
<gene>
    <name evidence="2" type="ORF">SCF082_LOCUS51134</name>
    <name evidence="3" type="ORF">SCF082_LOCUS51149</name>
</gene>
<evidence type="ECO:0000313" key="2">
    <source>
        <dbReference type="EMBL" id="CAK9110084.1"/>
    </source>
</evidence>
<organism evidence="2 4">
    <name type="scientific">Durusdinium trenchii</name>
    <dbReference type="NCBI Taxonomy" id="1381693"/>
    <lineage>
        <taxon>Eukaryota</taxon>
        <taxon>Sar</taxon>
        <taxon>Alveolata</taxon>
        <taxon>Dinophyceae</taxon>
        <taxon>Suessiales</taxon>
        <taxon>Symbiodiniaceae</taxon>
        <taxon>Durusdinium</taxon>
    </lineage>
</organism>
<evidence type="ECO:0000313" key="3">
    <source>
        <dbReference type="EMBL" id="CAK9110113.1"/>
    </source>
</evidence>
<accession>A0ABP0SCJ3</accession>
<comment type="caution">
    <text evidence="2">The sequence shown here is derived from an EMBL/GenBank/DDBJ whole genome shotgun (WGS) entry which is preliminary data.</text>
</comment>
<proteinExistence type="predicted"/>